<evidence type="ECO:0000313" key="2">
    <source>
        <dbReference type="Proteomes" id="UP000605361"/>
    </source>
</evidence>
<dbReference type="EMBL" id="JADOGI010000021">
    <property type="protein sequence ID" value="MBF8185988.1"/>
    <property type="molecule type" value="Genomic_DNA"/>
</dbReference>
<gene>
    <name evidence="1" type="ORF">ITP53_09565</name>
</gene>
<proteinExistence type="predicted"/>
<protein>
    <submittedName>
        <fullName evidence="1">Uncharacterized protein</fullName>
    </submittedName>
</protein>
<keyword evidence="2" id="KW-1185">Reference proteome</keyword>
<evidence type="ECO:0000313" key="1">
    <source>
        <dbReference type="EMBL" id="MBF8185988.1"/>
    </source>
</evidence>
<comment type="caution">
    <text evidence="1">The sequence shown here is derived from an EMBL/GenBank/DDBJ whole genome shotgun (WGS) entry which is preliminary data.</text>
</comment>
<dbReference type="AlphaFoldDB" id="A0A931A8J9"/>
<name>A0A931A8J9_9ACTN</name>
<dbReference type="Proteomes" id="UP000605361">
    <property type="component" value="Unassembled WGS sequence"/>
</dbReference>
<organism evidence="1 2">
    <name type="scientific">Nonomuraea cypriaca</name>
    <dbReference type="NCBI Taxonomy" id="1187855"/>
    <lineage>
        <taxon>Bacteria</taxon>
        <taxon>Bacillati</taxon>
        <taxon>Actinomycetota</taxon>
        <taxon>Actinomycetes</taxon>
        <taxon>Streptosporangiales</taxon>
        <taxon>Streptosporangiaceae</taxon>
        <taxon>Nonomuraea</taxon>
    </lineage>
</organism>
<reference evidence="1" key="1">
    <citation type="submission" date="2020-11" db="EMBL/GenBank/DDBJ databases">
        <title>Whole-genome analyses of Nonomuraea sp. K274.</title>
        <authorList>
            <person name="Veyisoglu A."/>
        </authorList>
    </citation>
    <scope>NUCLEOTIDE SEQUENCE</scope>
    <source>
        <strain evidence="1">K274</strain>
    </source>
</reference>
<dbReference type="RefSeq" id="WP_195894970.1">
    <property type="nucleotide sequence ID" value="NZ_JADOGI010000021.1"/>
</dbReference>
<accession>A0A931A8J9</accession>
<sequence>MSSLLRSLTDEVRPDYRLFAIASVVDGQLVGSAVEGEMEPPDGRIAAGHDGLIIQTAYSDGYVHTVHNRFERWDGPPPVDDWEGLWAGQLSLRSGLIGVVAWATGYSHDMEFDLGKADNTWSTRVSTKILRTEQEPGFPHAFARIELYKIQFWI</sequence>